<evidence type="ECO:0000256" key="6">
    <source>
        <dbReference type="ARBA" id="ARBA00022729"/>
    </source>
</evidence>
<evidence type="ECO:0000256" key="2">
    <source>
        <dbReference type="ARBA" id="ARBA00008536"/>
    </source>
</evidence>
<gene>
    <name evidence="14" type="ORF">Tci_610924</name>
</gene>
<keyword evidence="5" id="KW-0812">Transmembrane</keyword>
<dbReference type="EMBL" id="BKCJ010415659">
    <property type="protein sequence ID" value="GFA38952.1"/>
    <property type="molecule type" value="Genomic_DNA"/>
</dbReference>
<evidence type="ECO:0000256" key="3">
    <source>
        <dbReference type="ARBA" id="ARBA00010217"/>
    </source>
</evidence>
<evidence type="ECO:0000259" key="13">
    <source>
        <dbReference type="PROSITE" id="PS50011"/>
    </source>
</evidence>
<feature type="non-terminal residue" evidence="14">
    <location>
        <position position="1"/>
    </location>
</feature>
<keyword evidence="10" id="KW-0472">Membrane</keyword>
<evidence type="ECO:0000256" key="12">
    <source>
        <dbReference type="ARBA" id="ARBA00023180"/>
    </source>
</evidence>
<keyword evidence="14" id="KW-0418">Kinase</keyword>
<keyword evidence="12" id="KW-0325">Glycoprotein</keyword>
<dbReference type="GO" id="GO:0030246">
    <property type="term" value="F:carbohydrate binding"/>
    <property type="evidence" value="ECO:0007669"/>
    <property type="project" value="UniProtKB-KW"/>
</dbReference>
<evidence type="ECO:0000256" key="1">
    <source>
        <dbReference type="ARBA" id="ARBA00004251"/>
    </source>
</evidence>
<dbReference type="GO" id="GO:0002229">
    <property type="term" value="P:defense response to oomycetes"/>
    <property type="evidence" value="ECO:0007669"/>
    <property type="project" value="UniProtKB-ARBA"/>
</dbReference>
<evidence type="ECO:0000256" key="4">
    <source>
        <dbReference type="ARBA" id="ARBA00022475"/>
    </source>
</evidence>
<dbReference type="Pfam" id="PF00069">
    <property type="entry name" value="Pkinase"/>
    <property type="match status" value="1"/>
</dbReference>
<dbReference type="InterPro" id="IPR050528">
    <property type="entry name" value="L-type_Lectin-RKs"/>
</dbReference>
<dbReference type="GO" id="GO:0004672">
    <property type="term" value="F:protein kinase activity"/>
    <property type="evidence" value="ECO:0007669"/>
    <property type="project" value="InterPro"/>
</dbReference>
<keyword evidence="6" id="KW-0732">Signal</keyword>
<dbReference type="PROSITE" id="PS00108">
    <property type="entry name" value="PROTEIN_KINASE_ST"/>
    <property type="match status" value="1"/>
</dbReference>
<sequence length="260" mass="29139">RHRNLVQLIGWCHDQTQFLLVYEFLPNASLDYYLFSKKSPLEWDVRYKIAMGLASALLYLHEECEQCVVHRDIKASNIMLDSGYNSKLGDFGLARFMDHELGFRTTGLAGTLGYMSPEYVTTGKASKESDVYSFGVVALEIACGRKVTDGVDPNSDLGLVHWVWDLLGKDELLSGVDLMLNNVFDKKEVECLMRVGLWCAHPDSRFRPSISQAIQVLKFERTLPNLPVKMPVPTYFVASDALEVSSASASMTNNSIDGVR</sequence>
<dbReference type="SMART" id="SM00220">
    <property type="entry name" value="S_TKc"/>
    <property type="match status" value="1"/>
</dbReference>
<dbReference type="InterPro" id="IPR000719">
    <property type="entry name" value="Prot_kinase_dom"/>
</dbReference>
<reference evidence="14" key="1">
    <citation type="journal article" date="2019" name="Sci. Rep.">
        <title>Draft genome of Tanacetum cinerariifolium, the natural source of mosquito coil.</title>
        <authorList>
            <person name="Yamashiro T."/>
            <person name="Shiraishi A."/>
            <person name="Satake H."/>
            <person name="Nakayama K."/>
        </authorList>
    </citation>
    <scope>NUCLEOTIDE SEQUENCE</scope>
</reference>
<keyword evidence="11 14" id="KW-0675">Receptor</keyword>
<dbReference type="InterPro" id="IPR011009">
    <property type="entry name" value="Kinase-like_dom_sf"/>
</dbReference>
<comment type="similarity">
    <text evidence="2">In the N-terminal section; belongs to the leguminous lectin family.</text>
</comment>
<evidence type="ECO:0000256" key="8">
    <source>
        <dbReference type="ARBA" id="ARBA00022840"/>
    </source>
</evidence>
<dbReference type="PANTHER" id="PTHR27007">
    <property type="match status" value="1"/>
</dbReference>
<keyword evidence="7" id="KW-0547">Nucleotide-binding</keyword>
<dbReference type="GO" id="GO:0005524">
    <property type="term" value="F:ATP binding"/>
    <property type="evidence" value="ECO:0007669"/>
    <property type="project" value="UniProtKB-KW"/>
</dbReference>
<comment type="similarity">
    <text evidence="3">In the C-terminal section; belongs to the protein kinase superfamily. Ser/Thr protein kinase family.</text>
</comment>
<keyword evidence="9" id="KW-1133">Transmembrane helix</keyword>
<keyword evidence="14" id="KW-0430">Lectin</keyword>
<comment type="caution">
    <text evidence="14">The sequence shown here is derived from an EMBL/GenBank/DDBJ whole genome shotgun (WGS) entry which is preliminary data.</text>
</comment>
<dbReference type="PROSITE" id="PS50011">
    <property type="entry name" value="PROTEIN_KINASE_DOM"/>
    <property type="match status" value="1"/>
</dbReference>
<feature type="domain" description="Protein kinase" evidence="13">
    <location>
        <begin position="1"/>
        <end position="223"/>
    </location>
</feature>
<evidence type="ECO:0000256" key="9">
    <source>
        <dbReference type="ARBA" id="ARBA00022989"/>
    </source>
</evidence>
<evidence type="ECO:0000256" key="7">
    <source>
        <dbReference type="ARBA" id="ARBA00022741"/>
    </source>
</evidence>
<dbReference type="InterPro" id="IPR008271">
    <property type="entry name" value="Ser/Thr_kinase_AS"/>
</dbReference>
<dbReference type="Gene3D" id="1.10.510.10">
    <property type="entry name" value="Transferase(Phosphotransferase) domain 1"/>
    <property type="match status" value="1"/>
</dbReference>
<proteinExistence type="inferred from homology"/>
<comment type="subcellular location">
    <subcellularLocation>
        <location evidence="1">Cell membrane</location>
        <topology evidence="1">Single-pass type I membrane protein</topology>
    </subcellularLocation>
</comment>
<keyword evidence="4" id="KW-1003">Cell membrane</keyword>
<organism evidence="14">
    <name type="scientific">Tanacetum cinerariifolium</name>
    <name type="common">Dalmatian daisy</name>
    <name type="synonym">Chrysanthemum cinerariifolium</name>
    <dbReference type="NCBI Taxonomy" id="118510"/>
    <lineage>
        <taxon>Eukaryota</taxon>
        <taxon>Viridiplantae</taxon>
        <taxon>Streptophyta</taxon>
        <taxon>Embryophyta</taxon>
        <taxon>Tracheophyta</taxon>
        <taxon>Spermatophyta</taxon>
        <taxon>Magnoliopsida</taxon>
        <taxon>eudicotyledons</taxon>
        <taxon>Gunneridae</taxon>
        <taxon>Pentapetalae</taxon>
        <taxon>asterids</taxon>
        <taxon>campanulids</taxon>
        <taxon>Asterales</taxon>
        <taxon>Asteraceae</taxon>
        <taxon>Asteroideae</taxon>
        <taxon>Anthemideae</taxon>
        <taxon>Anthemidinae</taxon>
        <taxon>Tanacetum</taxon>
    </lineage>
</organism>
<accession>A0A699JI13</accession>
<evidence type="ECO:0000256" key="5">
    <source>
        <dbReference type="ARBA" id="ARBA00022692"/>
    </source>
</evidence>
<evidence type="ECO:0000313" key="14">
    <source>
        <dbReference type="EMBL" id="GFA38952.1"/>
    </source>
</evidence>
<keyword evidence="8" id="KW-0067">ATP-binding</keyword>
<dbReference type="SUPFAM" id="SSF56112">
    <property type="entry name" value="Protein kinase-like (PK-like)"/>
    <property type="match status" value="1"/>
</dbReference>
<evidence type="ECO:0000256" key="11">
    <source>
        <dbReference type="ARBA" id="ARBA00023170"/>
    </source>
</evidence>
<name>A0A699JI13_TANCI</name>
<dbReference type="AlphaFoldDB" id="A0A699JI13"/>
<dbReference type="Gene3D" id="3.30.200.20">
    <property type="entry name" value="Phosphorylase Kinase, domain 1"/>
    <property type="match status" value="1"/>
</dbReference>
<keyword evidence="14" id="KW-0808">Transferase</keyword>
<dbReference type="FunFam" id="1.10.510.10:FF:000240">
    <property type="entry name" value="Lectin-domain containing receptor kinase A4.3"/>
    <property type="match status" value="1"/>
</dbReference>
<protein>
    <submittedName>
        <fullName evidence="14">L-type lectin-domain containing receptor kinase IX.1-like</fullName>
    </submittedName>
</protein>
<dbReference type="GO" id="GO:0005886">
    <property type="term" value="C:plasma membrane"/>
    <property type="evidence" value="ECO:0007669"/>
    <property type="project" value="UniProtKB-SubCell"/>
</dbReference>
<evidence type="ECO:0000256" key="10">
    <source>
        <dbReference type="ARBA" id="ARBA00023136"/>
    </source>
</evidence>